<organism evidence="2 3">
    <name type="scientific">Labedella phragmitis</name>
    <dbReference type="NCBI Taxonomy" id="2498849"/>
    <lineage>
        <taxon>Bacteria</taxon>
        <taxon>Bacillati</taxon>
        <taxon>Actinomycetota</taxon>
        <taxon>Actinomycetes</taxon>
        <taxon>Micrococcales</taxon>
        <taxon>Microbacteriaceae</taxon>
        <taxon>Labedella</taxon>
    </lineage>
</organism>
<protein>
    <submittedName>
        <fullName evidence="2">NADP-dependent oxidoreductase</fullName>
    </submittedName>
</protein>
<evidence type="ECO:0000313" key="3">
    <source>
        <dbReference type="Proteomes" id="UP000288547"/>
    </source>
</evidence>
<dbReference type="OrthoDB" id="3175656at2"/>
<dbReference type="InterPro" id="IPR050700">
    <property type="entry name" value="YIM1/Zinc_Alcohol_DH_Fams"/>
</dbReference>
<dbReference type="SMART" id="SM00829">
    <property type="entry name" value="PKS_ER"/>
    <property type="match status" value="1"/>
</dbReference>
<comment type="caution">
    <text evidence="2">The sequence shown here is derived from an EMBL/GenBank/DDBJ whole genome shotgun (WGS) entry which is preliminary data.</text>
</comment>
<name>A0A3S3ZSH8_9MICO</name>
<dbReference type="SUPFAM" id="SSF50129">
    <property type="entry name" value="GroES-like"/>
    <property type="match status" value="1"/>
</dbReference>
<dbReference type="InterPro" id="IPR020843">
    <property type="entry name" value="ER"/>
</dbReference>
<dbReference type="PANTHER" id="PTHR11695:SF294">
    <property type="entry name" value="RETICULON-4-INTERACTING PROTEIN 1, MITOCHONDRIAL"/>
    <property type="match status" value="1"/>
</dbReference>
<gene>
    <name evidence="2" type="ORF">ELQ90_01755</name>
</gene>
<feature type="domain" description="Enoyl reductase (ER)" evidence="1">
    <location>
        <begin position="10"/>
        <end position="315"/>
    </location>
</feature>
<dbReference type="AlphaFoldDB" id="A0A3S3ZSH8"/>
<dbReference type="InterPro" id="IPR013154">
    <property type="entry name" value="ADH-like_N"/>
</dbReference>
<dbReference type="Gene3D" id="3.40.50.720">
    <property type="entry name" value="NAD(P)-binding Rossmann-like Domain"/>
    <property type="match status" value="1"/>
</dbReference>
<dbReference type="InterPro" id="IPR036291">
    <property type="entry name" value="NAD(P)-bd_dom_sf"/>
</dbReference>
<dbReference type="GO" id="GO:0016491">
    <property type="term" value="F:oxidoreductase activity"/>
    <property type="evidence" value="ECO:0007669"/>
    <property type="project" value="InterPro"/>
</dbReference>
<keyword evidence="3" id="KW-1185">Reference proteome</keyword>
<dbReference type="SUPFAM" id="SSF51735">
    <property type="entry name" value="NAD(P)-binding Rossmann-fold domains"/>
    <property type="match status" value="1"/>
</dbReference>
<dbReference type="Pfam" id="PF13602">
    <property type="entry name" value="ADH_zinc_N_2"/>
    <property type="match status" value="1"/>
</dbReference>
<accession>A0A3S3ZSH8</accession>
<evidence type="ECO:0000313" key="2">
    <source>
        <dbReference type="EMBL" id="RWZ52699.1"/>
    </source>
</evidence>
<dbReference type="Gene3D" id="3.90.180.10">
    <property type="entry name" value="Medium-chain alcohol dehydrogenases, catalytic domain"/>
    <property type="match status" value="1"/>
</dbReference>
<reference evidence="2 3" key="1">
    <citation type="submission" date="2018-12" db="EMBL/GenBank/DDBJ databases">
        <authorList>
            <person name="Li F."/>
        </authorList>
    </citation>
    <scope>NUCLEOTIDE SEQUENCE [LARGE SCALE GENOMIC DNA]</scope>
    <source>
        <strain evidence="2 3">11W25H-1</strain>
    </source>
</reference>
<dbReference type="InterPro" id="IPR011032">
    <property type="entry name" value="GroES-like_sf"/>
</dbReference>
<dbReference type="PANTHER" id="PTHR11695">
    <property type="entry name" value="ALCOHOL DEHYDROGENASE RELATED"/>
    <property type="match status" value="1"/>
</dbReference>
<dbReference type="Proteomes" id="UP000288547">
    <property type="component" value="Unassembled WGS sequence"/>
</dbReference>
<dbReference type="Pfam" id="PF08240">
    <property type="entry name" value="ADH_N"/>
    <property type="match status" value="1"/>
</dbReference>
<dbReference type="RefSeq" id="WP_128493542.1">
    <property type="nucleotide sequence ID" value="NZ_RZNB01000001.1"/>
</dbReference>
<sequence length="317" mass="32530">MKAAQFVRFGDPGVIDVVDAAVPTPGEGEVLIRVAASSVNAVDASHRSGELGLITRRRFPQGLGVDAVGRIEGVGAGVTGFVKGERVWAMRAGADGLRRSTGLAAEFAVVHSHRVAPAPESLSDAEAAALIVGGYTALRAFRDVLSLRPGSRTLIRGASGGVGSAAVPIAAALGGQVIGVTSRRNGDLVRSLGAQEVFDYATATPSDVGSADVIFDTVGTQLSAWRSALSRNGRMATVAVGSAGALAAVGLSAIHGSRRIRMFAGEPPTGQLAALSAFVDANHIRPVVHETFRIDDIGRAHDRFDRGGVAGKLVIVM</sequence>
<dbReference type="EMBL" id="RZNB01000001">
    <property type="protein sequence ID" value="RWZ52699.1"/>
    <property type="molecule type" value="Genomic_DNA"/>
</dbReference>
<evidence type="ECO:0000259" key="1">
    <source>
        <dbReference type="SMART" id="SM00829"/>
    </source>
</evidence>
<proteinExistence type="predicted"/>
<dbReference type="CDD" id="cd05289">
    <property type="entry name" value="MDR_like_2"/>
    <property type="match status" value="1"/>
</dbReference>